<comment type="similarity">
    <text evidence="2">Belongs to the GTP-binding SRP family.</text>
</comment>
<name>A0A932ZUH1_UNCTE</name>
<keyword evidence="6" id="KW-0547">Nucleotide-binding</keyword>
<reference evidence="17" key="1">
    <citation type="submission" date="2020-07" db="EMBL/GenBank/DDBJ databases">
        <title>Huge and variable diversity of episymbiotic CPR bacteria and DPANN archaea in groundwater ecosystems.</title>
        <authorList>
            <person name="He C.Y."/>
            <person name="Keren R."/>
            <person name="Whittaker M."/>
            <person name="Farag I.F."/>
            <person name="Doudna J."/>
            <person name="Cate J.H.D."/>
            <person name="Banfield J.F."/>
        </authorList>
    </citation>
    <scope>NUCLEOTIDE SEQUENCE</scope>
    <source>
        <strain evidence="17">NC_groundwater_1370_Ag_S-0.2um_69_93</strain>
    </source>
</reference>
<dbReference type="GO" id="GO:0044781">
    <property type="term" value="P:bacterial-type flagellum organization"/>
    <property type="evidence" value="ECO:0007669"/>
    <property type="project" value="UniProtKB-KW"/>
</dbReference>
<gene>
    <name evidence="17" type="ORF">HY618_03895</name>
</gene>
<comment type="subcellular location">
    <subcellularLocation>
        <location evidence="1">Cell membrane</location>
        <topology evidence="1">Peripheral membrane protein</topology>
        <orientation evidence="1">Cytoplasmic side</orientation>
    </subcellularLocation>
</comment>
<evidence type="ECO:0000256" key="13">
    <source>
        <dbReference type="ARBA" id="ARBA00030866"/>
    </source>
</evidence>
<evidence type="ECO:0000256" key="7">
    <source>
        <dbReference type="ARBA" id="ARBA00022795"/>
    </source>
</evidence>
<dbReference type="FunFam" id="3.40.50.300:FF:000695">
    <property type="entry name" value="Flagellar biosynthesis regulator FlhF"/>
    <property type="match status" value="1"/>
</dbReference>
<evidence type="ECO:0000256" key="10">
    <source>
        <dbReference type="ARBA" id="ARBA00023136"/>
    </source>
</evidence>
<keyword evidence="9" id="KW-0342">GTP-binding</keyword>
<sequence length="371" mass="39328">MKRHLFRGKDLRETLAKVRGSLGPEAVIFSPRRVRGGEEGDHFEVEASEWSENVPGGSPAASGANRKAVAPAPKASISRLREQMAAPAAGQVNGLSAAIVSPVYAELVGSGLREETARELILQVAGSLSLSEKESVEPLRERVAGLLTFLFEAGGPVRARGPEETGPAVASFIGPTGAGKTTTVAKIAAECTQRRHLKVGLIGIDIPGTGTVERLRAFAALLRLPFLAVSSPAELDDAIARFSRADVVLVDAPGAVLGNPSNVAALQSFFGEGRPGQNYLVLAANTHPDDLARMAERFSCVPLYQLVFTKLDESSRFGVIFERHIELEVRVAYFTTGQRVPQDLEVASPARMARLILPAARRQGAGVGALA</sequence>
<dbReference type="Pfam" id="PF00448">
    <property type="entry name" value="SRP54"/>
    <property type="match status" value="1"/>
</dbReference>
<evidence type="ECO:0000313" key="17">
    <source>
        <dbReference type="EMBL" id="MBI4251581.1"/>
    </source>
</evidence>
<evidence type="ECO:0000256" key="2">
    <source>
        <dbReference type="ARBA" id="ARBA00008531"/>
    </source>
</evidence>
<protein>
    <recommendedName>
        <fullName evidence="3">Flagellar biosynthesis protein FlhF</fullName>
    </recommendedName>
    <alternativeName>
        <fullName evidence="13">Flagella-associated GTP-binding protein</fullName>
    </alternativeName>
</protein>
<comment type="caution">
    <text evidence="17">The sequence shown here is derived from an EMBL/GenBank/DDBJ whole genome shotgun (WGS) entry which is preliminary data.</text>
</comment>
<dbReference type="GO" id="GO:0006614">
    <property type="term" value="P:SRP-dependent cotranslational protein targeting to membrane"/>
    <property type="evidence" value="ECO:0007669"/>
    <property type="project" value="InterPro"/>
</dbReference>
<dbReference type="GO" id="GO:0005525">
    <property type="term" value="F:GTP binding"/>
    <property type="evidence" value="ECO:0007669"/>
    <property type="project" value="UniProtKB-KW"/>
</dbReference>
<proteinExistence type="inferred from homology"/>
<evidence type="ECO:0000259" key="15">
    <source>
        <dbReference type="SMART" id="SM00382"/>
    </source>
</evidence>
<comment type="function">
    <text evidence="12">Necessary for flagellar biosynthesis. May be involved in translocation of the flagellum.</text>
</comment>
<dbReference type="Gene3D" id="1.20.120.1380">
    <property type="entry name" value="Flagellar FlhF biosynthesis protein, N domain"/>
    <property type="match status" value="1"/>
</dbReference>
<dbReference type="Gene3D" id="3.40.50.300">
    <property type="entry name" value="P-loop containing nucleotide triphosphate hydrolases"/>
    <property type="match status" value="1"/>
</dbReference>
<dbReference type="PANTHER" id="PTHR43134:SF3">
    <property type="entry name" value="FLAGELLAR BIOSYNTHESIS PROTEIN FLHF"/>
    <property type="match status" value="1"/>
</dbReference>
<dbReference type="AlphaFoldDB" id="A0A932ZUH1"/>
<dbReference type="InterPro" id="IPR003593">
    <property type="entry name" value="AAA+_ATPase"/>
</dbReference>
<dbReference type="InterPro" id="IPR027417">
    <property type="entry name" value="P-loop_NTPase"/>
</dbReference>
<feature type="domain" description="SRP54-type proteins GTP-binding" evidence="16">
    <location>
        <begin position="167"/>
        <end position="358"/>
    </location>
</feature>
<dbReference type="GO" id="GO:0005047">
    <property type="term" value="F:signal recognition particle binding"/>
    <property type="evidence" value="ECO:0007669"/>
    <property type="project" value="TreeGrafter"/>
</dbReference>
<keyword evidence="10" id="KW-0472">Membrane</keyword>
<keyword evidence="8" id="KW-0653">Protein transport</keyword>
<evidence type="ECO:0000256" key="8">
    <source>
        <dbReference type="ARBA" id="ARBA00022927"/>
    </source>
</evidence>
<evidence type="ECO:0000256" key="12">
    <source>
        <dbReference type="ARBA" id="ARBA00025337"/>
    </source>
</evidence>
<feature type="region of interest" description="Disordered" evidence="14">
    <location>
        <begin position="48"/>
        <end position="69"/>
    </location>
</feature>
<dbReference type="GO" id="GO:0005886">
    <property type="term" value="C:plasma membrane"/>
    <property type="evidence" value="ECO:0007669"/>
    <property type="project" value="UniProtKB-SubCell"/>
</dbReference>
<keyword evidence="11" id="KW-1006">Bacterial flagellum protein export</keyword>
<dbReference type="SUPFAM" id="SSF52540">
    <property type="entry name" value="P-loop containing nucleoside triphosphate hydrolases"/>
    <property type="match status" value="1"/>
</dbReference>
<evidence type="ECO:0000256" key="9">
    <source>
        <dbReference type="ARBA" id="ARBA00023134"/>
    </source>
</evidence>
<accession>A0A932ZUH1</accession>
<dbReference type="SMART" id="SM00382">
    <property type="entry name" value="AAA"/>
    <property type="match status" value="1"/>
</dbReference>
<evidence type="ECO:0000256" key="4">
    <source>
        <dbReference type="ARBA" id="ARBA00022448"/>
    </source>
</evidence>
<dbReference type="InterPro" id="IPR047040">
    <property type="entry name" value="FlhF__GTPase_dom"/>
</dbReference>
<evidence type="ECO:0000256" key="6">
    <source>
        <dbReference type="ARBA" id="ARBA00022741"/>
    </source>
</evidence>
<keyword evidence="4" id="KW-0813">Transport</keyword>
<dbReference type="Proteomes" id="UP000752292">
    <property type="component" value="Unassembled WGS sequence"/>
</dbReference>
<evidence type="ECO:0000256" key="1">
    <source>
        <dbReference type="ARBA" id="ARBA00004413"/>
    </source>
</evidence>
<evidence type="ECO:0000256" key="11">
    <source>
        <dbReference type="ARBA" id="ARBA00023225"/>
    </source>
</evidence>
<dbReference type="PANTHER" id="PTHR43134">
    <property type="entry name" value="SIGNAL RECOGNITION PARTICLE RECEPTOR SUBUNIT ALPHA"/>
    <property type="match status" value="1"/>
</dbReference>
<organism evidence="17 18">
    <name type="scientific">Tectimicrobiota bacterium</name>
    <dbReference type="NCBI Taxonomy" id="2528274"/>
    <lineage>
        <taxon>Bacteria</taxon>
        <taxon>Pseudomonadati</taxon>
        <taxon>Nitrospinota/Tectimicrobiota group</taxon>
        <taxon>Candidatus Tectimicrobiota</taxon>
    </lineage>
</organism>
<dbReference type="GO" id="GO:0015031">
    <property type="term" value="P:protein transport"/>
    <property type="evidence" value="ECO:0007669"/>
    <property type="project" value="UniProtKB-KW"/>
</dbReference>
<dbReference type="GO" id="GO:0003924">
    <property type="term" value="F:GTPase activity"/>
    <property type="evidence" value="ECO:0007669"/>
    <property type="project" value="InterPro"/>
</dbReference>
<feature type="domain" description="AAA+ ATPase" evidence="15">
    <location>
        <begin position="166"/>
        <end position="312"/>
    </location>
</feature>
<evidence type="ECO:0000256" key="3">
    <source>
        <dbReference type="ARBA" id="ARBA00014919"/>
    </source>
</evidence>
<dbReference type="EMBL" id="JACQRX010000171">
    <property type="protein sequence ID" value="MBI4251581.1"/>
    <property type="molecule type" value="Genomic_DNA"/>
</dbReference>
<dbReference type="CDD" id="cd17873">
    <property type="entry name" value="FlhF"/>
    <property type="match status" value="1"/>
</dbReference>
<evidence type="ECO:0000313" key="18">
    <source>
        <dbReference type="Proteomes" id="UP000752292"/>
    </source>
</evidence>
<keyword evidence="5" id="KW-1003">Cell membrane</keyword>
<dbReference type="InterPro" id="IPR000897">
    <property type="entry name" value="SRP54_GTPase_dom"/>
</dbReference>
<keyword evidence="7" id="KW-1005">Bacterial flagellum biogenesis</keyword>
<dbReference type="SMART" id="SM00962">
    <property type="entry name" value="SRP54"/>
    <property type="match status" value="1"/>
</dbReference>
<evidence type="ECO:0000259" key="16">
    <source>
        <dbReference type="SMART" id="SM00962"/>
    </source>
</evidence>
<evidence type="ECO:0000256" key="5">
    <source>
        <dbReference type="ARBA" id="ARBA00022475"/>
    </source>
</evidence>
<evidence type="ECO:0000256" key="14">
    <source>
        <dbReference type="SAM" id="MobiDB-lite"/>
    </source>
</evidence>